<dbReference type="InterPro" id="IPR036102">
    <property type="entry name" value="OsmC/Ohrsf"/>
</dbReference>
<dbReference type="Proteomes" id="UP000032027">
    <property type="component" value="Chromosome"/>
</dbReference>
<proteinExistence type="predicted"/>
<reference evidence="2" key="1">
    <citation type="submission" date="2015-02" db="EMBL/GenBank/DDBJ databases">
        <title>Characterization of two novel Thaumarchaeota isolated from the Northern Adriatic Sea.</title>
        <authorList>
            <person name="Bayer B."/>
            <person name="Vojvoda J."/>
            <person name="Offre P."/>
            <person name="Srivastava A."/>
            <person name="Elisabeth N."/>
            <person name="Garcia J.A.L."/>
            <person name="Schleper C."/>
            <person name="Herndl G.J."/>
        </authorList>
    </citation>
    <scope>NUCLEOTIDE SEQUENCE [LARGE SCALE GENOMIC DNA]</scope>
    <source>
        <strain evidence="2">D3C</strain>
    </source>
</reference>
<protein>
    <recommendedName>
        <fullName evidence="3">OsmC family protein</fullName>
    </recommendedName>
</protein>
<accession>A0A0C5BXU3</accession>
<gene>
    <name evidence="1" type="ORF">NPIRD3C_1904</name>
</gene>
<evidence type="ECO:0000313" key="1">
    <source>
        <dbReference type="EMBL" id="AJM93114.1"/>
    </source>
</evidence>
<dbReference type="PANTHER" id="PTHR35368">
    <property type="entry name" value="HYDROPEROXIDE REDUCTASE"/>
    <property type="match status" value="1"/>
</dbReference>
<dbReference type="PATRIC" id="fig|1582439.9.peg.1967"/>
<dbReference type="PANTHER" id="PTHR35368:SF1">
    <property type="entry name" value="HYDROPEROXIDE REDUCTASE"/>
    <property type="match status" value="1"/>
</dbReference>
<name>A0A0C5BXU3_9ARCH</name>
<keyword evidence="2" id="KW-1185">Reference proteome</keyword>
<sequence>MKTKQIQKELVNGVDVPKLTQIIDELTQNPNLAQFHFCAKNNWVNGGENQTTVNEFYGGSVKHVRSKPFVFTKDEPTVLLGHDQGANPVEYALTALAGCVTTTLVYYASAMNVKINKVESILEGDIDLRGLLNIDENIKAGYKSIDIKFKIDSDASPETLHKLMEIAKKHSPVANTITNATPINVSLA</sequence>
<organism evidence="1 2">
    <name type="scientific">Nitrosopumilus piranensis</name>
    <dbReference type="NCBI Taxonomy" id="1582439"/>
    <lineage>
        <taxon>Archaea</taxon>
        <taxon>Nitrososphaerota</taxon>
        <taxon>Nitrososphaeria</taxon>
        <taxon>Nitrosopumilales</taxon>
        <taxon>Nitrosopumilaceae</taxon>
        <taxon>Nitrosopumilus</taxon>
    </lineage>
</organism>
<reference evidence="1 2" key="3">
    <citation type="journal article" date="2019" name="Int. J. Syst. Evol. Microbiol.">
        <title>Nitrosopumilus adriaticus sp. nov. and Nitrosopumilus piranensis sp. nov., two ammonia-oxidizing archaea from the Adriatic Sea and members of the class Nitrososphaeria.</title>
        <authorList>
            <person name="Bayer B."/>
            <person name="Vojvoda J."/>
            <person name="Reinthaler T."/>
            <person name="Reyes C."/>
            <person name="Pinto M."/>
            <person name="Herndl G.J."/>
        </authorList>
    </citation>
    <scope>NUCLEOTIDE SEQUENCE [LARGE SCALE GENOMIC DNA]</scope>
    <source>
        <strain evidence="1 2">D3C</strain>
    </source>
</reference>
<dbReference type="Pfam" id="PF02566">
    <property type="entry name" value="OsmC"/>
    <property type="match status" value="1"/>
</dbReference>
<dbReference type="HOGENOM" id="CLU_100275_2_0_2"/>
<dbReference type="GeneID" id="41600985"/>
<dbReference type="InterPro" id="IPR015946">
    <property type="entry name" value="KH_dom-like_a/b"/>
</dbReference>
<dbReference type="KEGG" id="nid:NPIRD3C_1904"/>
<dbReference type="SUPFAM" id="SSF82784">
    <property type="entry name" value="OsmC-like"/>
    <property type="match status" value="1"/>
</dbReference>
<evidence type="ECO:0000313" key="2">
    <source>
        <dbReference type="Proteomes" id="UP000032027"/>
    </source>
</evidence>
<evidence type="ECO:0008006" key="3">
    <source>
        <dbReference type="Google" id="ProtNLM"/>
    </source>
</evidence>
<dbReference type="EMBL" id="CP010868">
    <property type="protein sequence ID" value="AJM93114.1"/>
    <property type="molecule type" value="Genomic_DNA"/>
</dbReference>
<dbReference type="OrthoDB" id="106754at2157"/>
<dbReference type="RefSeq" id="WP_148703830.1">
    <property type="nucleotide sequence ID" value="NZ_CP010868.1"/>
</dbReference>
<dbReference type="Gene3D" id="3.30.300.20">
    <property type="match status" value="1"/>
</dbReference>
<reference evidence="1 2" key="2">
    <citation type="journal article" date="2016" name="ISME J.">
        <title>Physiological and genomic characterization of two novel marine thaumarchaeal strains indicates niche differentiation.</title>
        <authorList>
            <person name="Bayer B."/>
            <person name="Vojvoda J."/>
            <person name="Offre P."/>
            <person name="Alves R.J."/>
            <person name="Elisabeth N.H."/>
            <person name="Garcia J.A."/>
            <person name="Volland J.M."/>
            <person name="Srivastava A."/>
            <person name="Schleper C."/>
            <person name="Herndl G.J."/>
        </authorList>
    </citation>
    <scope>NUCLEOTIDE SEQUENCE [LARGE SCALE GENOMIC DNA]</scope>
    <source>
        <strain evidence="1 2">D3C</strain>
    </source>
</reference>
<dbReference type="InterPro" id="IPR003718">
    <property type="entry name" value="OsmC/Ohr_fam"/>
</dbReference>
<dbReference type="STRING" id="1582439.NPIRD3C_1904"/>
<dbReference type="AlphaFoldDB" id="A0A0C5BXU3"/>
<dbReference type="InterPro" id="IPR052924">
    <property type="entry name" value="OsmC/Ohr_hydroprdx_reductase"/>
</dbReference>